<dbReference type="GO" id="GO:0010438">
    <property type="term" value="P:cellular response to sulfur starvation"/>
    <property type="evidence" value="ECO:0007669"/>
    <property type="project" value="TreeGrafter"/>
</dbReference>
<organism evidence="9 10">
    <name type="scientific">Hydrogenophaga borbori</name>
    <dbReference type="NCBI Taxonomy" id="2294117"/>
    <lineage>
        <taxon>Bacteria</taxon>
        <taxon>Pseudomonadati</taxon>
        <taxon>Pseudomonadota</taxon>
        <taxon>Betaproteobacteria</taxon>
        <taxon>Burkholderiales</taxon>
        <taxon>Comamonadaceae</taxon>
        <taxon>Hydrogenophaga</taxon>
    </lineage>
</organism>
<feature type="transmembrane region" description="Helical" evidence="7">
    <location>
        <begin position="188"/>
        <end position="206"/>
    </location>
</feature>
<evidence type="ECO:0000256" key="2">
    <source>
        <dbReference type="ARBA" id="ARBA00022448"/>
    </source>
</evidence>
<dbReference type="Pfam" id="PF00528">
    <property type="entry name" value="BPD_transp_1"/>
    <property type="match status" value="1"/>
</dbReference>
<evidence type="ECO:0000256" key="5">
    <source>
        <dbReference type="ARBA" id="ARBA00022989"/>
    </source>
</evidence>
<evidence type="ECO:0000256" key="3">
    <source>
        <dbReference type="ARBA" id="ARBA00022475"/>
    </source>
</evidence>
<comment type="subcellular location">
    <subcellularLocation>
        <location evidence="1 7">Cell membrane</location>
        <topology evidence="1 7">Multi-pass membrane protein</topology>
    </subcellularLocation>
</comment>
<evidence type="ECO:0000313" key="10">
    <source>
        <dbReference type="Proteomes" id="UP000261931"/>
    </source>
</evidence>
<feature type="transmembrane region" description="Helical" evidence="7">
    <location>
        <begin position="114"/>
        <end position="141"/>
    </location>
</feature>
<comment type="caution">
    <text evidence="9">The sequence shown here is derived from an EMBL/GenBank/DDBJ whole genome shotgun (WGS) entry which is preliminary data.</text>
</comment>
<dbReference type="EMBL" id="QVLS01000005">
    <property type="protein sequence ID" value="RFP79360.1"/>
    <property type="molecule type" value="Genomic_DNA"/>
</dbReference>
<dbReference type="GO" id="GO:0055085">
    <property type="term" value="P:transmembrane transport"/>
    <property type="evidence" value="ECO:0007669"/>
    <property type="project" value="InterPro"/>
</dbReference>
<dbReference type="SUPFAM" id="SSF161098">
    <property type="entry name" value="MetI-like"/>
    <property type="match status" value="1"/>
</dbReference>
<dbReference type="PANTHER" id="PTHR30151">
    <property type="entry name" value="ALKANE SULFONATE ABC TRANSPORTER-RELATED, MEMBRANE SUBUNIT"/>
    <property type="match status" value="1"/>
</dbReference>
<accession>A0A372EKD6</accession>
<reference evidence="9 10" key="1">
    <citation type="submission" date="2018-08" db="EMBL/GenBank/DDBJ databases">
        <title>Hydrogenophaga sp. LA-38 isolated from sludge.</title>
        <authorList>
            <person name="Im W.-T."/>
        </authorList>
    </citation>
    <scope>NUCLEOTIDE SEQUENCE [LARGE SCALE GENOMIC DNA]</scope>
    <source>
        <strain evidence="9 10">LA-38</strain>
    </source>
</reference>
<evidence type="ECO:0000256" key="4">
    <source>
        <dbReference type="ARBA" id="ARBA00022692"/>
    </source>
</evidence>
<comment type="similarity">
    <text evidence="7">Belongs to the binding-protein-dependent transport system permease family.</text>
</comment>
<dbReference type="PANTHER" id="PTHR30151:SF25">
    <property type="entry name" value="TAURINE TRANSPORT SYSTEM PERMEASE PROTEIN TAUC"/>
    <property type="match status" value="1"/>
</dbReference>
<keyword evidence="3" id="KW-1003">Cell membrane</keyword>
<dbReference type="InterPro" id="IPR000515">
    <property type="entry name" value="MetI-like"/>
</dbReference>
<dbReference type="GO" id="GO:0005886">
    <property type="term" value="C:plasma membrane"/>
    <property type="evidence" value="ECO:0007669"/>
    <property type="project" value="UniProtKB-SubCell"/>
</dbReference>
<feature type="transmembrane region" description="Helical" evidence="7">
    <location>
        <begin position="226"/>
        <end position="247"/>
    </location>
</feature>
<name>A0A372EKD6_9BURK</name>
<feature type="domain" description="ABC transmembrane type-1" evidence="8">
    <location>
        <begin position="66"/>
        <end position="250"/>
    </location>
</feature>
<evidence type="ECO:0000256" key="1">
    <source>
        <dbReference type="ARBA" id="ARBA00004651"/>
    </source>
</evidence>
<evidence type="ECO:0000313" key="9">
    <source>
        <dbReference type="EMBL" id="RFP79360.1"/>
    </source>
</evidence>
<dbReference type="InterPro" id="IPR035906">
    <property type="entry name" value="MetI-like_sf"/>
</dbReference>
<dbReference type="Gene3D" id="1.10.3720.10">
    <property type="entry name" value="MetI-like"/>
    <property type="match status" value="1"/>
</dbReference>
<feature type="transmembrane region" description="Helical" evidence="7">
    <location>
        <begin position="68"/>
        <end position="93"/>
    </location>
</feature>
<evidence type="ECO:0000259" key="8">
    <source>
        <dbReference type="PROSITE" id="PS50928"/>
    </source>
</evidence>
<protein>
    <submittedName>
        <fullName evidence="9">ABC transporter permease subunit</fullName>
    </submittedName>
</protein>
<dbReference type="PROSITE" id="PS50928">
    <property type="entry name" value="ABC_TM1"/>
    <property type="match status" value="1"/>
</dbReference>
<evidence type="ECO:0000256" key="6">
    <source>
        <dbReference type="ARBA" id="ARBA00023136"/>
    </source>
</evidence>
<gene>
    <name evidence="9" type="ORF">DY262_10325</name>
</gene>
<dbReference type="Proteomes" id="UP000261931">
    <property type="component" value="Unassembled WGS sequence"/>
</dbReference>
<keyword evidence="4 7" id="KW-0812">Transmembrane</keyword>
<dbReference type="AlphaFoldDB" id="A0A372EKD6"/>
<keyword evidence="5 7" id="KW-1133">Transmembrane helix</keyword>
<evidence type="ECO:0000256" key="7">
    <source>
        <dbReference type="RuleBase" id="RU363032"/>
    </source>
</evidence>
<keyword evidence="10" id="KW-1185">Reference proteome</keyword>
<keyword evidence="6 7" id="KW-0472">Membrane</keyword>
<sequence>MTEARGRAPGPWRAVRAMALPLLLLGLFEALARRAAALGSEQLAPPSAALRALLRAALDGSLWPATGFTLGAAALGLLIGAGLGTLVGIGLGLSPRASRAGFLSIELLRPLPSVALLPLMLLLFGFGTNLEVSLVAFSTFWPQVLLVQSAVRQVDPQLLELGPLLGLSTARRLRLIVLPAIAPRLLTAVRMGTGFALVIALTIEIAGNPQGMGFAMLLAQQSLEPAMMIGWLMWIGAIGVLINTGMLRLQRALNRRLGAAVP</sequence>
<proteinExistence type="inferred from homology"/>
<keyword evidence="2 7" id="KW-0813">Transport</keyword>